<dbReference type="RefSeq" id="XP_039135880.1">
    <property type="nucleotide sequence ID" value="XM_039279946.1"/>
</dbReference>
<dbReference type="GO" id="GO:0008270">
    <property type="term" value="F:zinc ion binding"/>
    <property type="evidence" value="ECO:0007669"/>
    <property type="project" value="UniProtKB-UniRule"/>
</dbReference>
<gene>
    <name evidence="13" type="primary">LOC120273324</name>
</gene>
<dbReference type="SMART" id="SM00396">
    <property type="entry name" value="ZnF_UBR1"/>
    <property type="match status" value="1"/>
</dbReference>
<dbReference type="GO" id="GO:0005737">
    <property type="term" value="C:cytoplasm"/>
    <property type="evidence" value="ECO:0007669"/>
    <property type="project" value="TreeGrafter"/>
</dbReference>
<dbReference type="Proteomes" id="UP001515500">
    <property type="component" value="Chromosome 12"/>
</dbReference>
<dbReference type="FunFam" id="2.10.110.30:FF:000002">
    <property type="entry name" value="Putative e3 ubiquitin-protein ligase ubr3"/>
    <property type="match status" value="1"/>
</dbReference>
<dbReference type="GO" id="GO:0061630">
    <property type="term" value="F:ubiquitin protein ligase activity"/>
    <property type="evidence" value="ECO:0007669"/>
    <property type="project" value="UniProtKB-UniRule"/>
</dbReference>
<keyword evidence="3 10" id="KW-0808">Transferase</keyword>
<dbReference type="PANTHER" id="PTHR21497">
    <property type="entry name" value="UBIQUITIN LIGASE E3 ALPHA-RELATED"/>
    <property type="match status" value="1"/>
</dbReference>
<dbReference type="InterPro" id="IPR003126">
    <property type="entry name" value="Znf_UBR"/>
</dbReference>
<dbReference type="InterPro" id="IPR055194">
    <property type="entry name" value="UBR1-like_WH"/>
</dbReference>
<dbReference type="EC" id="2.3.2.27" evidence="10"/>
<keyword evidence="7 10" id="KW-0862">Zinc</keyword>
<dbReference type="GO" id="GO:0000151">
    <property type="term" value="C:ubiquitin ligase complex"/>
    <property type="evidence" value="ECO:0007669"/>
    <property type="project" value="TreeGrafter"/>
</dbReference>
<evidence type="ECO:0000256" key="3">
    <source>
        <dbReference type="ARBA" id="ARBA00022679"/>
    </source>
</evidence>
<evidence type="ECO:0000256" key="4">
    <source>
        <dbReference type="ARBA" id="ARBA00022723"/>
    </source>
</evidence>
<sequence length="2119" mass="238690">MDVSSPPEKRRALSHHDAILQKLDQHGVPQEYLDQSQAGLVAFVGENKSLLPEIVSCILPSDVDAYAICRSFKEESVGGQRQAQIKLLVSESLLWLQWLMFEEEPCACLKNLAQNSSGQRAVCGTVWKKNDLAYRCRTCEHDPTCAICVPCFQNGDHKGHDYSIMYSGGGCCDCGDVTAWKREGFCSRHKGSEQIQPLPDDLASSIGPVLDALFSSWKDKMISMECHRPKNEDDRTEVHAMTHELSLAIIEMLLNFCNCSESLLSFVSKRMFACTGLLDALLMGERFLDKKVVKRLHELLLKLLGEPLFKYEFAKVFIRYYQIGVKEFIDACTDSELKQYPLLSTFSVQIFTVPTLTPRLVREANLIGVLLRCLEDLFLSCVGEDGRLQAVKWANLYETTIRLVEDTRYVLSHEEVSQYIAKEVVDMSRAWIRLLSLVQGMDAQKRQTAVHTEEENDIIHTPFMLGHYLGNVHTLLAKGALSLVETRESKDESMTASTVRGLEDDDDGDDDGVYLAKVGRFSEGSSAGQLRGRIIPSHEIDTEGISEMHKHLSIPSSGVRLIFECLKAIEVWLEPENRKYSNSIDATGCSGYNVMNLSKKIFGIKKCSNSNRVYRRQMSRERVDGDRASFHDENHERFHFFSPVQVMTTETREALNQNNSSLDVNDMSGAFSRDACLSRKLNENSMEIDSVRDAETVGLLSMAQWPDIVFDVSSQEISFHIPLHRLLSVLLRKALKCYAGMMRMPKAASSIPSDVHHREFFRQALGGFHPYGFSAFVMEHPLRLRVFSAQVRAGMWRKNGDAAIMSSEWYRSVRWLEQGLESDLFLLQCCAALSPPELFVKRIQERFGLSDYTSLHHAEHNEYEPVLVQEMLALIIQIVKERRFCGFSTFENLCRELIYKLAIGDATHSQLVKALPRDLSKSDQLQKAIDILAVYSKPSGMKQGKYSLREEYWKDLDLYHPRWNSRELQVAEERYLRFRNVSALNVQLPRWSDIFYPMSTISRIATSKAVLQIIQAVFYYAFLADGSSANHTPDSVLITALHLLSLALDICEKSNIKCTEIDVNLSLIDDQSGPGAPCCFKNSFPILTYALEAFDVDAIDAAVIRRKRNVLSLLVLLMRKYKEQSSKSYAETRQCDISSLIENLLRKFAHLSAECNAELRELEPGLAHTIFQQASDKAVKNVASDSGFEERKAKMRERQAAILEKMKAEQSKFIASLNDTSDDLDALASNKEAFVPDVDHDREETKPICSFCRDPDSQSPLCYLILLQRSRLTSFVERGPLSWEDDDKSAKGVHLVNQSISSILADAPFGSPVHSIHTATAESAFDTEPAELDAIREFFGGQLPRNKSFQLPIAPEAISTLELVEYDIYQSIRRIIHGSESHSESVGCDYKYLISHATEDLKKSKSVKLSVLGEYVAALSRETSKQHQSSIYSLLQLGNISSNSAITATAYSGMEPGHCNGIHISSCGHAVHQECRERYLLSLKQRPIRRLGIEGHIVNPDMGELLCPVCRRFANSILPISLVSGSTVQRPVMPLSSSPASLQVSSTSADMLHLPLALTLLQSTSKMVGEGRFLKFYSGKLSESIEPSLEHAIRKLCMLQYPHSYGSLISSGRLSHSLMLWNTLTYSLISTEIASRGKNTHKHGSKSCLVALCEELHSSNGSILSLLLSISQNSCNVNSLEMLLRFRAVQLFASSICSGVSGDINLSSTDKRRGTYCCIPEHTDKGENFPDIQFWKRAADPILSSDPFSSLMLVLFSLPVPFISSSDFFVALVHLFYVITVIQALVTCYSNHCFDRSPFGDWVSNNVGKIIGESEFAQKQSLAKYLDSSCHPKDMIRRLTLPYLRRCALLWKLMNSSALSSSSFESYHTWEGLDFSANSDSVVDTNCLSIELNELGELEKMFRICSLDMVLQDELVRTLTSRWCQHFAQKFKACKHEHIFYATPAVPFRLMQLPRLYQDLLQRYIKQQCSHCKSIPDEPALCLICGKLCSPSWKNCCRANRCLEHAIVCGAGVGVFLLVRKTTILLQRSARQAFWPSLYLDAYGEEDLDMLRGRPLYLNEERYKGLAYLVASHGLDHTSEILRQTTISLLVSIRGHCQRCILERTETLPWIETPHAEGW</sequence>
<dbReference type="Pfam" id="PF18995">
    <property type="entry name" value="PRT6_C"/>
    <property type="match status" value="1"/>
</dbReference>
<evidence type="ECO:0000256" key="8">
    <source>
        <dbReference type="ARBA" id="ARBA00046341"/>
    </source>
</evidence>
<dbReference type="PANTHER" id="PTHR21497:SF53">
    <property type="entry name" value="E3 UBIQUITIN-PROTEIN LIGASE PRT6"/>
    <property type="match status" value="1"/>
</dbReference>
<dbReference type="Pfam" id="PF22960">
    <property type="entry name" value="WHD_UBR1"/>
    <property type="match status" value="1"/>
</dbReference>
<keyword evidence="6 10" id="KW-0833">Ubl conjugation pathway</keyword>
<evidence type="ECO:0000256" key="10">
    <source>
        <dbReference type="RuleBase" id="RU366018"/>
    </source>
</evidence>
<dbReference type="GeneID" id="120273324"/>
<evidence type="ECO:0000256" key="6">
    <source>
        <dbReference type="ARBA" id="ARBA00022786"/>
    </source>
</evidence>
<organism evidence="12 13">
    <name type="scientific">Dioscorea cayennensis subsp. rotundata</name>
    <name type="common">White Guinea yam</name>
    <name type="synonym">Dioscorea rotundata</name>
    <dbReference type="NCBI Taxonomy" id="55577"/>
    <lineage>
        <taxon>Eukaryota</taxon>
        <taxon>Viridiplantae</taxon>
        <taxon>Streptophyta</taxon>
        <taxon>Embryophyta</taxon>
        <taxon>Tracheophyta</taxon>
        <taxon>Spermatophyta</taxon>
        <taxon>Magnoliopsida</taxon>
        <taxon>Liliopsida</taxon>
        <taxon>Dioscoreales</taxon>
        <taxon>Dioscoreaceae</taxon>
        <taxon>Dioscorea</taxon>
    </lineage>
</organism>
<proteinExistence type="inferred from homology"/>
<keyword evidence="5 10" id="KW-0863">Zinc-finger</keyword>
<dbReference type="Gene3D" id="2.10.110.30">
    <property type="match status" value="1"/>
</dbReference>
<evidence type="ECO:0000256" key="1">
    <source>
        <dbReference type="ARBA" id="ARBA00000900"/>
    </source>
</evidence>
<dbReference type="GO" id="GO:0071596">
    <property type="term" value="P:ubiquitin-dependent protein catabolic process via the N-end rule pathway"/>
    <property type="evidence" value="ECO:0007669"/>
    <property type="project" value="UniProtKB-UniRule"/>
</dbReference>
<dbReference type="CDD" id="cd19673">
    <property type="entry name" value="UBR-box_UBR3"/>
    <property type="match status" value="1"/>
</dbReference>
<comment type="similarity">
    <text evidence="8 10">Belongs to the E3 ubiquitin-protein ligase UBR1-like family.</text>
</comment>
<evidence type="ECO:0000259" key="11">
    <source>
        <dbReference type="PROSITE" id="PS51157"/>
    </source>
</evidence>
<evidence type="ECO:0000256" key="2">
    <source>
        <dbReference type="ARBA" id="ARBA00004906"/>
    </source>
</evidence>
<evidence type="ECO:0000256" key="7">
    <source>
        <dbReference type="ARBA" id="ARBA00022833"/>
    </source>
</evidence>
<dbReference type="InterPro" id="IPR039164">
    <property type="entry name" value="UBR1-like"/>
</dbReference>
<name>A0AB40C7S7_DIOCR</name>
<dbReference type="InterPro" id="IPR044046">
    <property type="entry name" value="E3_ligase_UBR-like_C"/>
</dbReference>
<dbReference type="CDD" id="cd16482">
    <property type="entry name" value="RING-H2_UBR1-like"/>
    <property type="match status" value="1"/>
</dbReference>
<comment type="pathway">
    <text evidence="2 10">Protein modification; protein ubiquitination.</text>
</comment>
<feature type="zinc finger region" description="UBR-type" evidence="9">
    <location>
        <begin position="121"/>
        <end position="191"/>
    </location>
</feature>
<dbReference type="Pfam" id="PF02207">
    <property type="entry name" value="zf-UBR"/>
    <property type="match status" value="1"/>
</dbReference>
<evidence type="ECO:0000256" key="9">
    <source>
        <dbReference type="PROSITE-ProRule" id="PRU00508"/>
    </source>
</evidence>
<protein>
    <recommendedName>
        <fullName evidence="10">E3 ubiquitin-protein ligase</fullName>
        <ecNumber evidence="10">2.3.2.27</ecNumber>
    </recommendedName>
</protein>
<dbReference type="GO" id="GO:0016567">
    <property type="term" value="P:protein ubiquitination"/>
    <property type="evidence" value="ECO:0007669"/>
    <property type="project" value="UniProtKB-UniRule"/>
</dbReference>
<dbReference type="PROSITE" id="PS51157">
    <property type="entry name" value="ZF_UBR"/>
    <property type="match status" value="1"/>
</dbReference>
<comment type="catalytic activity">
    <reaction evidence="1 10">
        <text>S-ubiquitinyl-[E2 ubiquitin-conjugating enzyme]-L-cysteine + [acceptor protein]-L-lysine = [E2 ubiquitin-conjugating enzyme]-L-cysteine + N(6)-ubiquitinyl-[acceptor protein]-L-lysine.</text>
        <dbReference type="EC" id="2.3.2.27"/>
    </reaction>
</comment>
<keyword evidence="12" id="KW-1185">Reference proteome</keyword>
<reference evidence="13" key="1">
    <citation type="submission" date="2025-08" db="UniProtKB">
        <authorList>
            <consortium name="RefSeq"/>
        </authorList>
    </citation>
    <scope>IDENTIFICATION</scope>
</reference>
<comment type="function">
    <text evidence="10">Ubiquitin ligase protein which is a component of the N-end rule pathway. Recognizes and binds to proteins bearing specific N-terminal residues that are destabilizing according to the N-end rule, leading to their ubiquitination and subsequent degradation.</text>
</comment>
<accession>A0AB40C7S7</accession>
<evidence type="ECO:0000313" key="13">
    <source>
        <dbReference type="RefSeq" id="XP_039135880.1"/>
    </source>
</evidence>
<evidence type="ECO:0000313" key="12">
    <source>
        <dbReference type="Proteomes" id="UP001515500"/>
    </source>
</evidence>
<evidence type="ECO:0000256" key="5">
    <source>
        <dbReference type="ARBA" id="ARBA00022771"/>
    </source>
</evidence>
<keyword evidence="4 10" id="KW-0479">Metal-binding</keyword>
<feature type="domain" description="UBR-type" evidence="11">
    <location>
        <begin position="121"/>
        <end position="191"/>
    </location>
</feature>